<dbReference type="Proteomes" id="UP001144471">
    <property type="component" value="Unassembled WGS sequence"/>
</dbReference>
<dbReference type="FunFam" id="3.40.50.300:FF:000042">
    <property type="entry name" value="Maltose/maltodextrin ABC transporter, ATP-binding protein"/>
    <property type="match status" value="1"/>
</dbReference>
<dbReference type="InterPro" id="IPR003439">
    <property type="entry name" value="ABC_transporter-like_ATP-bd"/>
</dbReference>
<dbReference type="GO" id="GO:0005524">
    <property type="term" value="F:ATP binding"/>
    <property type="evidence" value="ECO:0007669"/>
    <property type="project" value="UniProtKB-KW"/>
</dbReference>
<protein>
    <recommendedName>
        <fullName evidence="4">ABC transporter domain-containing protein</fullName>
    </recommendedName>
</protein>
<dbReference type="GO" id="GO:0140359">
    <property type="term" value="F:ABC-type transporter activity"/>
    <property type="evidence" value="ECO:0007669"/>
    <property type="project" value="UniProtKB-ARBA"/>
</dbReference>
<dbReference type="PANTHER" id="PTHR43875">
    <property type="entry name" value="MALTODEXTRIN IMPORT ATP-BINDING PROTEIN MSMX"/>
    <property type="match status" value="1"/>
</dbReference>
<evidence type="ECO:0000259" key="4">
    <source>
        <dbReference type="PROSITE" id="PS50893"/>
    </source>
</evidence>
<dbReference type="SUPFAM" id="SSF52540">
    <property type="entry name" value="P-loop containing nucleoside triphosphate hydrolases"/>
    <property type="match status" value="1"/>
</dbReference>
<evidence type="ECO:0000256" key="2">
    <source>
        <dbReference type="ARBA" id="ARBA00022741"/>
    </source>
</evidence>
<keyword evidence="6" id="KW-1185">Reference proteome</keyword>
<dbReference type="InterPro" id="IPR047641">
    <property type="entry name" value="ABC_transpr_MalK/UgpC-like"/>
</dbReference>
<dbReference type="RefSeq" id="WP_281835971.1">
    <property type="nucleotide sequence ID" value="NZ_BSDY01000009.1"/>
</dbReference>
<dbReference type="InterPro" id="IPR027417">
    <property type="entry name" value="P-loop_NTPase"/>
</dbReference>
<keyword evidence="3" id="KW-0067">ATP-binding</keyword>
<evidence type="ECO:0000313" key="5">
    <source>
        <dbReference type="EMBL" id="GLI56677.1"/>
    </source>
</evidence>
<reference evidence="5" key="1">
    <citation type="submission" date="2022-12" db="EMBL/GenBank/DDBJ databases">
        <title>Reference genome sequencing for broad-spectrum identification of bacterial and archaeal isolates by mass spectrometry.</title>
        <authorList>
            <person name="Sekiguchi Y."/>
            <person name="Tourlousse D.M."/>
        </authorList>
    </citation>
    <scope>NUCLEOTIDE SEQUENCE</scope>
    <source>
        <strain evidence="5">10succ1</strain>
    </source>
</reference>
<sequence length="247" mass="27479">MAGVSLIKTEKMYSNGFTAVKGLDLEIDQGEFMVLIGPSGCGKTTILRMISGLEEPTRGEIWIGKRRVNKLAPKKREISLVSQNHELYPHMTIYENIAFPLKMKGISKDEIEGRVKEFSEKLGIEGILSEKPKGVTGEERQLAAIGKALVTGAKVVLFDDPLSNLDVRVRGRVGTRIKVLHQELKESGQGVTMIYATQERFEAMKMGDRICFLDQGNIVQLDTPSNLYNYPLSGSTEDLVNFSTERL</sequence>
<proteinExistence type="predicted"/>
<dbReference type="AlphaFoldDB" id="A0A9W6GLW8"/>
<feature type="domain" description="ABC transporter" evidence="4">
    <location>
        <begin position="4"/>
        <end position="240"/>
    </location>
</feature>
<comment type="caution">
    <text evidence="5">The sequence shown here is derived from an EMBL/GenBank/DDBJ whole genome shotgun (WGS) entry which is preliminary data.</text>
</comment>
<keyword evidence="1" id="KW-0813">Transport</keyword>
<name>A0A9W6GLW8_9FUSO</name>
<gene>
    <name evidence="5" type="ORF">PM10SUCC1_21910</name>
</gene>
<evidence type="ECO:0000256" key="3">
    <source>
        <dbReference type="ARBA" id="ARBA00022840"/>
    </source>
</evidence>
<evidence type="ECO:0000256" key="1">
    <source>
        <dbReference type="ARBA" id="ARBA00022448"/>
    </source>
</evidence>
<dbReference type="PANTHER" id="PTHR43875:SF10">
    <property type="entry name" value="BLL2173 PROTEIN"/>
    <property type="match status" value="1"/>
</dbReference>
<dbReference type="EMBL" id="BSDY01000009">
    <property type="protein sequence ID" value="GLI56677.1"/>
    <property type="molecule type" value="Genomic_DNA"/>
</dbReference>
<organism evidence="5 6">
    <name type="scientific">Propionigenium maris DSM 9537</name>
    <dbReference type="NCBI Taxonomy" id="1123000"/>
    <lineage>
        <taxon>Bacteria</taxon>
        <taxon>Fusobacteriati</taxon>
        <taxon>Fusobacteriota</taxon>
        <taxon>Fusobacteriia</taxon>
        <taxon>Fusobacteriales</taxon>
        <taxon>Fusobacteriaceae</taxon>
        <taxon>Propionigenium</taxon>
    </lineage>
</organism>
<dbReference type="Gene3D" id="3.40.50.300">
    <property type="entry name" value="P-loop containing nucleotide triphosphate hydrolases"/>
    <property type="match status" value="1"/>
</dbReference>
<dbReference type="SMART" id="SM00382">
    <property type="entry name" value="AAA"/>
    <property type="match status" value="1"/>
</dbReference>
<dbReference type="GO" id="GO:0055052">
    <property type="term" value="C:ATP-binding cassette (ABC) transporter complex, substrate-binding subunit-containing"/>
    <property type="evidence" value="ECO:0007669"/>
    <property type="project" value="TreeGrafter"/>
</dbReference>
<evidence type="ECO:0000313" key="6">
    <source>
        <dbReference type="Proteomes" id="UP001144471"/>
    </source>
</evidence>
<dbReference type="PROSITE" id="PS50893">
    <property type="entry name" value="ABC_TRANSPORTER_2"/>
    <property type="match status" value="1"/>
</dbReference>
<keyword evidence="2" id="KW-0547">Nucleotide-binding</keyword>
<dbReference type="GO" id="GO:0016887">
    <property type="term" value="F:ATP hydrolysis activity"/>
    <property type="evidence" value="ECO:0007669"/>
    <property type="project" value="InterPro"/>
</dbReference>
<dbReference type="Pfam" id="PF00005">
    <property type="entry name" value="ABC_tran"/>
    <property type="match status" value="1"/>
</dbReference>
<dbReference type="InterPro" id="IPR003593">
    <property type="entry name" value="AAA+_ATPase"/>
</dbReference>
<accession>A0A9W6GLW8</accession>